<dbReference type="AlphaFoldDB" id="X5DN97"/>
<dbReference type="InterPro" id="IPR042070">
    <property type="entry name" value="PucR_C-HTH_sf"/>
</dbReference>
<feature type="domain" description="CdaR GGDEF-like" evidence="3">
    <location>
        <begin position="288"/>
        <end position="390"/>
    </location>
</feature>
<dbReference type="EMBL" id="CP006842">
    <property type="protein sequence ID" value="AHW64623.1"/>
    <property type="molecule type" value="Genomic_DNA"/>
</dbReference>
<feature type="domain" description="PucR C-terminal helix-turn-helix" evidence="2">
    <location>
        <begin position="463"/>
        <end position="520"/>
    </location>
</feature>
<dbReference type="Proteomes" id="UP000023703">
    <property type="component" value="Chromosome"/>
</dbReference>
<proteinExistence type="inferred from homology"/>
<dbReference type="KEGG" id="cgy:CGLY_10890"/>
<dbReference type="Pfam" id="PF17853">
    <property type="entry name" value="GGDEF_2"/>
    <property type="match status" value="1"/>
</dbReference>
<accession>X5DN97</accession>
<evidence type="ECO:0008006" key="6">
    <source>
        <dbReference type="Google" id="ProtNLM"/>
    </source>
</evidence>
<evidence type="ECO:0000259" key="2">
    <source>
        <dbReference type="Pfam" id="PF13556"/>
    </source>
</evidence>
<dbReference type="InterPro" id="IPR051448">
    <property type="entry name" value="CdaR-like_regulators"/>
</dbReference>
<dbReference type="STRING" id="1404245.CGLY_10890"/>
<dbReference type="PANTHER" id="PTHR33744:SF7">
    <property type="entry name" value="PUCR FAMILY TRANSCRIPTIONAL REGULATOR"/>
    <property type="match status" value="1"/>
</dbReference>
<dbReference type="Gene3D" id="1.10.10.2840">
    <property type="entry name" value="PucR C-terminal helix-turn-helix domain"/>
    <property type="match status" value="1"/>
</dbReference>
<dbReference type="InterPro" id="IPR041522">
    <property type="entry name" value="CdaR_GGDEF"/>
</dbReference>
<dbReference type="RefSeq" id="WP_038549394.1">
    <property type="nucleotide sequence ID" value="NZ_CP006842.1"/>
</dbReference>
<protein>
    <recommendedName>
        <fullName evidence="6">PucR family transcriptional regulator</fullName>
    </recommendedName>
</protein>
<dbReference type="OrthoDB" id="8026818at2"/>
<dbReference type="HOGENOM" id="CLU_017436_4_2_11"/>
<evidence type="ECO:0000256" key="1">
    <source>
        <dbReference type="ARBA" id="ARBA00006754"/>
    </source>
</evidence>
<reference evidence="4 5" key="1">
    <citation type="journal article" date="2015" name="Int. J. Syst. Evol. Microbiol.">
        <title>Revisiting Corynebacterium glyciniphilum (ex Kubota et al., 1972) sp. nov., nom. rev., isolated from putrefied banana.</title>
        <authorList>
            <person name="Al-Dilaimi A."/>
            <person name="Bednarz H."/>
            <person name="Lomker A."/>
            <person name="Niehaus K."/>
            <person name="Kalinowski J."/>
            <person name="Ruckert C."/>
        </authorList>
    </citation>
    <scope>NUCLEOTIDE SEQUENCE [LARGE SCALE GENOMIC DNA]</scope>
    <source>
        <strain evidence="4">AJ 3170</strain>
    </source>
</reference>
<dbReference type="InterPro" id="IPR025736">
    <property type="entry name" value="PucR_C-HTH_dom"/>
</dbReference>
<dbReference type="eggNOG" id="COG3835">
    <property type="taxonomic scope" value="Bacteria"/>
</dbReference>
<organism evidence="4 5">
    <name type="scientific">Corynebacterium glyciniphilum AJ 3170</name>
    <dbReference type="NCBI Taxonomy" id="1404245"/>
    <lineage>
        <taxon>Bacteria</taxon>
        <taxon>Bacillati</taxon>
        <taxon>Actinomycetota</taxon>
        <taxon>Actinomycetes</taxon>
        <taxon>Mycobacteriales</taxon>
        <taxon>Corynebacteriaceae</taxon>
        <taxon>Corynebacterium</taxon>
    </lineage>
</organism>
<sequence>MEVWSTVVSLNTVVTAAGLSIVGETARPGRDVTGIYLVDRADIEAPITSAPGPLRDRLLVLPPALTAPIAATSQEFIASLVASATRQRAAGIVLGGEAESWFIELCSRHGLPLLTQQLDPSAGAKGRGPTLDSLRALVATELRRQFTTSSLAPAADGVDHLARLLRLLDEGARSVGAELHLDIPGALVNPFVTLSPAFRSAALDCPVMAVKDLPYEGRVARVDVGRPGCSLLFTRSVPTAWPHRPVAAVVAACRELVAEAAVSRGTRSMMEHTFMRELITGDSSAVGPWAETLGLPPGCRVTALVINVEDVDSAGCTAVESAVHDAALASLKPAVAATREGRVLALIPRTGSVRDAVLDSALDSLGVRLAPILARPVAIGTSSCVLTAPDDLVHALVSAGQMLDRELYRAETETARTSDTRGLPARMKVPLVAGLLSEEASSTLSDVVLAPLLRNDGRSGSSYVETLRTYLLLDCRMAETAEVLGVHTNTLRYRLQRIEALTGRDLHVTADRVDFYLALTLRDIPHQGSAGVGGNSAMMR</sequence>
<comment type="similarity">
    <text evidence="1">Belongs to the CdaR family.</text>
</comment>
<name>X5DN97_9CORY</name>
<keyword evidence="5" id="KW-1185">Reference proteome</keyword>
<dbReference type="Pfam" id="PF13556">
    <property type="entry name" value="HTH_30"/>
    <property type="match status" value="1"/>
</dbReference>
<dbReference type="PANTHER" id="PTHR33744">
    <property type="entry name" value="CARBOHYDRATE DIACID REGULATOR"/>
    <property type="match status" value="1"/>
</dbReference>
<evidence type="ECO:0000313" key="4">
    <source>
        <dbReference type="EMBL" id="AHW64623.1"/>
    </source>
</evidence>
<evidence type="ECO:0000313" key="5">
    <source>
        <dbReference type="Proteomes" id="UP000023703"/>
    </source>
</evidence>
<gene>
    <name evidence="4" type="ORF">CGLY_10890</name>
</gene>
<evidence type="ECO:0000259" key="3">
    <source>
        <dbReference type="Pfam" id="PF17853"/>
    </source>
</evidence>